<dbReference type="Pfam" id="PF13399">
    <property type="entry name" value="LytR_C"/>
    <property type="match status" value="1"/>
</dbReference>
<protein>
    <recommendedName>
        <fullName evidence="2">LytR/CpsA/Psr regulator C-terminal domain-containing protein</fullName>
    </recommendedName>
</protein>
<feature type="domain" description="LytR/CpsA/Psr regulator C-terminal" evidence="2">
    <location>
        <begin position="102"/>
        <end position="187"/>
    </location>
</feature>
<evidence type="ECO:0000313" key="3">
    <source>
        <dbReference type="EMBL" id="MBB5617662.1"/>
    </source>
</evidence>
<evidence type="ECO:0000259" key="2">
    <source>
        <dbReference type="Pfam" id="PF13399"/>
    </source>
</evidence>
<keyword evidence="1" id="KW-0472">Membrane</keyword>
<gene>
    <name evidence="3" type="ORF">BJ959_001158</name>
</gene>
<sequence length="193" mass="19812">MAEFPRDRFDEVPASLGRVGAHRAPRSRRGAWVATAWAALASGLLVVLGLYLLSTITDRVTFEIPGFGTAEPMPTPTATPSPTATIEPIIDPAEAELPDGFTITVLNGTAVDGLGATARGLIVDPGWRVGTVTAAAQTDIEETVVFYNDPALERVAAGMVALLGAGTIEQSDAFPGAPITIVLGADFAAVAGG</sequence>
<evidence type="ECO:0000313" key="4">
    <source>
        <dbReference type="Proteomes" id="UP000552883"/>
    </source>
</evidence>
<dbReference type="EMBL" id="JACHBS010000001">
    <property type="protein sequence ID" value="MBB5617662.1"/>
    <property type="molecule type" value="Genomic_DNA"/>
</dbReference>
<keyword evidence="1" id="KW-0812">Transmembrane</keyword>
<reference evidence="3 4" key="1">
    <citation type="submission" date="2020-08" db="EMBL/GenBank/DDBJ databases">
        <title>Sequencing the genomes of 1000 actinobacteria strains.</title>
        <authorList>
            <person name="Klenk H.-P."/>
        </authorList>
    </citation>
    <scope>NUCLEOTIDE SEQUENCE [LARGE SCALE GENOMIC DNA]</scope>
    <source>
        <strain evidence="3 4">DSM 23889</strain>
    </source>
</reference>
<dbReference type="RefSeq" id="WP_153982957.1">
    <property type="nucleotide sequence ID" value="NZ_BAAANZ010000015.1"/>
</dbReference>
<comment type="caution">
    <text evidence="3">The sequence shown here is derived from an EMBL/GenBank/DDBJ whole genome shotgun (WGS) entry which is preliminary data.</text>
</comment>
<name>A0A840XGN9_9MICO</name>
<evidence type="ECO:0000256" key="1">
    <source>
        <dbReference type="SAM" id="Phobius"/>
    </source>
</evidence>
<dbReference type="AlphaFoldDB" id="A0A840XGN9"/>
<feature type="transmembrane region" description="Helical" evidence="1">
    <location>
        <begin position="31"/>
        <end position="53"/>
    </location>
</feature>
<dbReference type="InterPro" id="IPR027381">
    <property type="entry name" value="LytR/CpsA/Psr_C"/>
</dbReference>
<dbReference type="Proteomes" id="UP000552883">
    <property type="component" value="Unassembled WGS sequence"/>
</dbReference>
<accession>A0A840XGN9</accession>
<proteinExistence type="predicted"/>
<organism evidence="3 4">
    <name type="scientific">Microcella frigidaquae</name>
    <dbReference type="NCBI Taxonomy" id="424758"/>
    <lineage>
        <taxon>Bacteria</taxon>
        <taxon>Bacillati</taxon>
        <taxon>Actinomycetota</taxon>
        <taxon>Actinomycetes</taxon>
        <taxon>Micrococcales</taxon>
        <taxon>Microbacteriaceae</taxon>
        <taxon>Microcella</taxon>
    </lineage>
</organism>
<dbReference type="OrthoDB" id="5125199at2"/>
<keyword evidence="1" id="KW-1133">Transmembrane helix</keyword>
<keyword evidence="4" id="KW-1185">Reference proteome</keyword>
<dbReference type="Gene3D" id="3.30.70.2390">
    <property type="match status" value="1"/>
</dbReference>